<dbReference type="Pfam" id="PF08246">
    <property type="entry name" value="Inhibitor_I29"/>
    <property type="match status" value="1"/>
</dbReference>
<dbReference type="SMART" id="SM00848">
    <property type="entry name" value="Inhibitor_I29"/>
    <property type="match status" value="1"/>
</dbReference>
<protein>
    <submittedName>
        <fullName evidence="6">Peptidase C1A papain C-terminal domain-containing protein</fullName>
    </submittedName>
</protein>
<dbReference type="InterPro" id="IPR013201">
    <property type="entry name" value="Prot_inhib_I29"/>
</dbReference>
<dbReference type="InterPro" id="IPR038765">
    <property type="entry name" value="Papain-like_cys_pep_sf"/>
</dbReference>
<name>A0AAF3EQ27_9BILA</name>
<dbReference type="SUPFAM" id="SSF54001">
    <property type="entry name" value="Cysteine proteinases"/>
    <property type="match status" value="1"/>
</dbReference>
<evidence type="ECO:0000313" key="6">
    <source>
        <dbReference type="WBParaSite" id="MBELARI_LOCUS16195"/>
    </source>
</evidence>
<dbReference type="WBParaSite" id="MBELARI_LOCUS16195">
    <property type="protein sequence ID" value="MBELARI_LOCUS16195"/>
    <property type="gene ID" value="MBELARI_LOCUS16195"/>
</dbReference>
<proteinExistence type="inferred from homology"/>
<feature type="domain" description="Peptidase C1A papain C-terminal" evidence="3">
    <location>
        <begin position="130"/>
        <end position="337"/>
    </location>
</feature>
<keyword evidence="2" id="KW-0732">Signal</keyword>
<feature type="domain" description="Cathepsin propeptide inhibitor" evidence="4">
    <location>
        <begin position="33"/>
        <end position="92"/>
    </location>
</feature>
<dbReference type="GO" id="GO:0006508">
    <property type="term" value="P:proteolysis"/>
    <property type="evidence" value="ECO:0007669"/>
    <property type="project" value="InterPro"/>
</dbReference>
<dbReference type="Gene3D" id="3.90.70.10">
    <property type="entry name" value="Cysteine proteinases"/>
    <property type="match status" value="1"/>
</dbReference>
<dbReference type="AlphaFoldDB" id="A0AAF3EQ27"/>
<feature type="signal peptide" evidence="2">
    <location>
        <begin position="1"/>
        <end position="19"/>
    </location>
</feature>
<dbReference type="GO" id="GO:0008234">
    <property type="term" value="F:cysteine-type peptidase activity"/>
    <property type="evidence" value="ECO:0007669"/>
    <property type="project" value="InterPro"/>
</dbReference>
<dbReference type="CDD" id="cd02248">
    <property type="entry name" value="Peptidase_C1A"/>
    <property type="match status" value="1"/>
</dbReference>
<feature type="chain" id="PRO_5042203300" evidence="2">
    <location>
        <begin position="20"/>
        <end position="341"/>
    </location>
</feature>
<dbReference type="InterPro" id="IPR039417">
    <property type="entry name" value="Peptidase_C1A_papain-like"/>
</dbReference>
<dbReference type="InterPro" id="IPR025660">
    <property type="entry name" value="Pept_his_AS"/>
</dbReference>
<dbReference type="InterPro" id="IPR000668">
    <property type="entry name" value="Peptidase_C1A_C"/>
</dbReference>
<organism evidence="5 6">
    <name type="scientific">Mesorhabditis belari</name>
    <dbReference type="NCBI Taxonomy" id="2138241"/>
    <lineage>
        <taxon>Eukaryota</taxon>
        <taxon>Metazoa</taxon>
        <taxon>Ecdysozoa</taxon>
        <taxon>Nematoda</taxon>
        <taxon>Chromadorea</taxon>
        <taxon>Rhabditida</taxon>
        <taxon>Rhabditina</taxon>
        <taxon>Rhabditomorpha</taxon>
        <taxon>Rhabditoidea</taxon>
        <taxon>Rhabditidae</taxon>
        <taxon>Mesorhabditinae</taxon>
        <taxon>Mesorhabditis</taxon>
    </lineage>
</organism>
<reference evidence="6" key="1">
    <citation type="submission" date="2024-02" db="UniProtKB">
        <authorList>
            <consortium name="WormBaseParasite"/>
        </authorList>
    </citation>
    <scope>IDENTIFICATION</scope>
</reference>
<dbReference type="PANTHER" id="PTHR12411">
    <property type="entry name" value="CYSTEINE PROTEASE FAMILY C1-RELATED"/>
    <property type="match status" value="1"/>
</dbReference>
<dbReference type="Proteomes" id="UP000887575">
    <property type="component" value="Unassembled WGS sequence"/>
</dbReference>
<evidence type="ECO:0000313" key="5">
    <source>
        <dbReference type="Proteomes" id="UP000887575"/>
    </source>
</evidence>
<comment type="similarity">
    <text evidence="1">Belongs to the peptidase C1 family.</text>
</comment>
<evidence type="ECO:0000259" key="3">
    <source>
        <dbReference type="SMART" id="SM00645"/>
    </source>
</evidence>
<keyword evidence="5" id="KW-1185">Reference proteome</keyword>
<dbReference type="PROSITE" id="PS00639">
    <property type="entry name" value="THIOL_PROTEASE_HIS"/>
    <property type="match status" value="1"/>
</dbReference>
<evidence type="ECO:0000259" key="4">
    <source>
        <dbReference type="SMART" id="SM00848"/>
    </source>
</evidence>
<evidence type="ECO:0000256" key="2">
    <source>
        <dbReference type="SAM" id="SignalP"/>
    </source>
</evidence>
<evidence type="ECO:0000256" key="1">
    <source>
        <dbReference type="ARBA" id="ARBA00008455"/>
    </source>
</evidence>
<dbReference type="InterPro" id="IPR013128">
    <property type="entry name" value="Peptidase_C1A"/>
</dbReference>
<dbReference type="SMART" id="SM00645">
    <property type="entry name" value="Pept_C1"/>
    <property type="match status" value="1"/>
</dbReference>
<accession>A0AAF3EQ27</accession>
<sequence length="341" mass="37906">MSFSLNIFILSCLFFIVSAKNHTANYEKECEEYDRYLKEFQKKYSVDEKNRRLKYFMRAQRKIDLWNGEAMNVGGKAKFGHNNFSDWSPKELRALMANQKWTTNQAEDDLVSLRLVQLLPSNMTYSANDSTIFIDWRQKGMVTAVKNQGGCSCCYAFAAVGAVESALAIAGQPLRNLSVQEMLNCVGGGCRGGAPYNVYKFIQQNGIVLDTKIAYTGKRQTCTIKRSNITISQAPALRGEAALEGFLNATGPVSVCFKAPWSFIKYRTGVYAPNPTECNKTKTAHCVLAVGHGVDGGVPYWILKNSWGLRWGEDGYARFIKGQNACGIENRSANGPIVNSN</sequence>
<dbReference type="Pfam" id="PF00112">
    <property type="entry name" value="Peptidase_C1"/>
    <property type="match status" value="1"/>
</dbReference>
<dbReference type="PRINTS" id="PR00705">
    <property type="entry name" value="PAPAIN"/>
</dbReference>